<reference evidence="1" key="1">
    <citation type="journal article" date="2018" name="Genome Biol. Evol.">
        <title>Genomics and development of Lentinus tigrinus, a white-rot wood-decaying mushroom with dimorphic fruiting bodies.</title>
        <authorList>
            <person name="Wu B."/>
            <person name="Xu Z."/>
            <person name="Knudson A."/>
            <person name="Carlson A."/>
            <person name="Chen N."/>
            <person name="Kovaka S."/>
            <person name="LaButti K."/>
            <person name="Lipzen A."/>
            <person name="Pennachio C."/>
            <person name="Riley R."/>
            <person name="Schakwitz W."/>
            <person name="Umezawa K."/>
            <person name="Ohm R.A."/>
            <person name="Grigoriev I.V."/>
            <person name="Nagy L.G."/>
            <person name="Gibbons J."/>
            <person name="Hibbett D."/>
        </authorList>
    </citation>
    <scope>NUCLEOTIDE SEQUENCE [LARGE SCALE GENOMIC DNA]</scope>
    <source>
        <strain evidence="1">ALCF2SS1-6</strain>
    </source>
</reference>
<keyword evidence="2" id="KW-1185">Reference proteome</keyword>
<evidence type="ECO:0000313" key="1">
    <source>
        <dbReference type="EMBL" id="RPD60234.1"/>
    </source>
</evidence>
<organism evidence="1 2">
    <name type="scientific">Lentinus tigrinus ALCF2SS1-6</name>
    <dbReference type="NCBI Taxonomy" id="1328759"/>
    <lineage>
        <taxon>Eukaryota</taxon>
        <taxon>Fungi</taxon>
        <taxon>Dikarya</taxon>
        <taxon>Basidiomycota</taxon>
        <taxon>Agaricomycotina</taxon>
        <taxon>Agaricomycetes</taxon>
        <taxon>Polyporales</taxon>
        <taxon>Polyporaceae</taxon>
        <taxon>Lentinus</taxon>
    </lineage>
</organism>
<evidence type="ECO:0000313" key="2">
    <source>
        <dbReference type="Proteomes" id="UP000313359"/>
    </source>
</evidence>
<dbReference type="AlphaFoldDB" id="A0A5C2SAR9"/>
<proteinExistence type="predicted"/>
<name>A0A5C2SAR9_9APHY</name>
<dbReference type="EMBL" id="ML122266">
    <property type="protein sequence ID" value="RPD60234.1"/>
    <property type="molecule type" value="Genomic_DNA"/>
</dbReference>
<accession>A0A5C2SAR9</accession>
<dbReference type="Proteomes" id="UP000313359">
    <property type="component" value="Unassembled WGS sequence"/>
</dbReference>
<sequence length="153" mass="16782">MRPRTSTRSLYFPAALYSRRRRPSIEQGRPTRSHRRCILDATRQIHTLISVLAHSAKCILTTARLDLTLSSASAVREPHALYSARRLTALGADGKICMSLHALLRARCADINPNLNSLWKSLAHSRAGGGIRIPDVMHSSPSAYSSAVVPQSS</sequence>
<protein>
    <submittedName>
        <fullName evidence="1">Uncharacterized protein</fullName>
    </submittedName>
</protein>
<gene>
    <name evidence="1" type="ORF">L227DRAFT_95777</name>
</gene>